<proteinExistence type="predicted"/>
<dbReference type="Proteomes" id="UP000257109">
    <property type="component" value="Unassembled WGS sequence"/>
</dbReference>
<organism evidence="1 2">
    <name type="scientific">Mucuna pruriens</name>
    <name type="common">Velvet bean</name>
    <name type="synonym">Dolichos pruriens</name>
    <dbReference type="NCBI Taxonomy" id="157652"/>
    <lineage>
        <taxon>Eukaryota</taxon>
        <taxon>Viridiplantae</taxon>
        <taxon>Streptophyta</taxon>
        <taxon>Embryophyta</taxon>
        <taxon>Tracheophyta</taxon>
        <taxon>Spermatophyta</taxon>
        <taxon>Magnoliopsida</taxon>
        <taxon>eudicotyledons</taxon>
        <taxon>Gunneridae</taxon>
        <taxon>Pentapetalae</taxon>
        <taxon>rosids</taxon>
        <taxon>fabids</taxon>
        <taxon>Fabales</taxon>
        <taxon>Fabaceae</taxon>
        <taxon>Papilionoideae</taxon>
        <taxon>50 kb inversion clade</taxon>
        <taxon>NPAAA clade</taxon>
        <taxon>indigoferoid/millettioid clade</taxon>
        <taxon>Phaseoleae</taxon>
        <taxon>Mucuna</taxon>
    </lineage>
</organism>
<dbReference type="AlphaFoldDB" id="A0A371H9G2"/>
<name>A0A371H9G2_MUCPR</name>
<keyword evidence="2" id="KW-1185">Reference proteome</keyword>
<evidence type="ECO:0000313" key="1">
    <source>
        <dbReference type="EMBL" id="RDX99447.1"/>
    </source>
</evidence>
<gene>
    <name evidence="1" type="ORF">CR513_17497</name>
</gene>
<protein>
    <submittedName>
        <fullName evidence="1">Uncharacterized protein</fullName>
    </submittedName>
</protein>
<dbReference type="OrthoDB" id="1305902at2759"/>
<sequence length="266" mass="29603">MRKQLLIQYFYEGLTMMDRSMIDAASGGALMDKTPAARRHLISNMARNTQQFGIRGADPSQMVNEVDAIDNLRLENQLIKLASLVRQLVIGQHQPSIAARVCGICTSMVHPIDMCPTLQETESDHLEIVGSIVNNLEGNNTSRIRFKDNIQLKNSDPPKLSTVSEIPSLIVPTTTTTKSAITRKLTIFRGPNKAVGDKQPGVLAYYELQQYAIPAKFECHNPRSQNTGGSVCEHCESATVNWVWEPSLTDNSKSKGECECHVFEEW</sequence>
<accession>A0A371H9G2</accession>
<feature type="non-terminal residue" evidence="1">
    <location>
        <position position="1"/>
    </location>
</feature>
<comment type="caution">
    <text evidence="1">The sequence shown here is derived from an EMBL/GenBank/DDBJ whole genome shotgun (WGS) entry which is preliminary data.</text>
</comment>
<evidence type="ECO:0000313" key="2">
    <source>
        <dbReference type="Proteomes" id="UP000257109"/>
    </source>
</evidence>
<reference evidence="1" key="1">
    <citation type="submission" date="2018-05" db="EMBL/GenBank/DDBJ databases">
        <title>Draft genome of Mucuna pruriens seed.</title>
        <authorList>
            <person name="Nnadi N.E."/>
            <person name="Vos R."/>
            <person name="Hasami M.H."/>
            <person name="Devisetty U.K."/>
            <person name="Aguiy J.C."/>
        </authorList>
    </citation>
    <scope>NUCLEOTIDE SEQUENCE [LARGE SCALE GENOMIC DNA]</scope>
    <source>
        <strain evidence="1">JCA_2017</strain>
    </source>
</reference>
<dbReference type="EMBL" id="QJKJ01003228">
    <property type="protein sequence ID" value="RDX99447.1"/>
    <property type="molecule type" value="Genomic_DNA"/>
</dbReference>